<gene>
    <name evidence="2" type="ORF">OBE_00938</name>
</gene>
<reference evidence="2" key="1">
    <citation type="journal article" date="2013" name="Environ. Microbiol.">
        <title>Microbiota from the distal guts of lean and obese adolescents exhibit partial functional redundancy besides clear differences in community structure.</title>
        <authorList>
            <person name="Ferrer M."/>
            <person name="Ruiz A."/>
            <person name="Lanza F."/>
            <person name="Haange S.B."/>
            <person name="Oberbach A."/>
            <person name="Till H."/>
            <person name="Bargiela R."/>
            <person name="Campoy C."/>
            <person name="Segura M.T."/>
            <person name="Richter M."/>
            <person name="von Bergen M."/>
            <person name="Seifert J."/>
            <person name="Suarez A."/>
        </authorList>
    </citation>
    <scope>NUCLEOTIDE SEQUENCE</scope>
</reference>
<feature type="transmembrane region" description="Helical" evidence="1">
    <location>
        <begin position="60"/>
        <end position="78"/>
    </location>
</feature>
<keyword evidence="1" id="KW-1133">Transmembrane helix</keyword>
<evidence type="ECO:0000256" key="1">
    <source>
        <dbReference type="SAM" id="Phobius"/>
    </source>
</evidence>
<keyword evidence="1" id="KW-0812">Transmembrane</keyword>
<feature type="transmembrane region" description="Helical" evidence="1">
    <location>
        <begin position="84"/>
        <end position="107"/>
    </location>
</feature>
<sequence length="127" mass="14173">PTLIQLADFYGVELRELLDGERKPDAMNTPESKSATEETARKVADYSNDVMEKVTHRFHYMYLISIATVLIYLVMNHFDFSGSPVLQAIQGACLGIGLGMLIVGAIFTSKYGNKIIAFKVQMLKHKS</sequence>
<dbReference type="EMBL" id="AJWZ01000636">
    <property type="protein sequence ID" value="EKC76247.1"/>
    <property type="molecule type" value="Genomic_DNA"/>
</dbReference>
<proteinExistence type="predicted"/>
<keyword evidence="1" id="KW-0472">Membrane</keyword>
<accession>K1TT80</accession>
<dbReference type="AlphaFoldDB" id="K1TT80"/>
<evidence type="ECO:0000313" key="2">
    <source>
        <dbReference type="EMBL" id="EKC76247.1"/>
    </source>
</evidence>
<name>K1TT80_9ZZZZ</name>
<comment type="caution">
    <text evidence="2">The sequence shown here is derived from an EMBL/GenBank/DDBJ whole genome shotgun (WGS) entry which is preliminary data.</text>
</comment>
<protein>
    <submittedName>
        <fullName evidence="2">Transcriptional regulator</fullName>
    </submittedName>
</protein>
<organism evidence="2">
    <name type="scientific">human gut metagenome</name>
    <dbReference type="NCBI Taxonomy" id="408170"/>
    <lineage>
        <taxon>unclassified sequences</taxon>
        <taxon>metagenomes</taxon>
        <taxon>organismal metagenomes</taxon>
    </lineage>
</organism>
<feature type="non-terminal residue" evidence="2">
    <location>
        <position position="1"/>
    </location>
</feature>